<accession>A0ACC0D0G8</accession>
<name>A0ACC0D0G8_9PEZI</name>
<dbReference type="EMBL" id="MU394318">
    <property type="protein sequence ID" value="KAI6086182.1"/>
    <property type="molecule type" value="Genomic_DNA"/>
</dbReference>
<dbReference type="Proteomes" id="UP001497680">
    <property type="component" value="Unassembled WGS sequence"/>
</dbReference>
<proteinExistence type="predicted"/>
<protein>
    <submittedName>
        <fullName evidence="1">Uncharacterized protein</fullName>
    </submittedName>
</protein>
<evidence type="ECO:0000313" key="1">
    <source>
        <dbReference type="EMBL" id="KAI6086182.1"/>
    </source>
</evidence>
<evidence type="ECO:0000313" key="2">
    <source>
        <dbReference type="Proteomes" id="UP001497680"/>
    </source>
</evidence>
<sequence length="705" mass="79047">MSNLSGAAADSPTIFRATRSDGQMLNNDRYNKEHKIIAADDQNKKWFAKLAELAAEQFYPGSDKTFTVEAFPDGYHLRAKARPVAGGKDGKPRYDWYLYGYPTENATAIPRYFRSVPEFWHHFLWLLTDKDMNRENCTCPLCRGPRPSSQRRSTSAVAGPGSVSDSGSPAPRGPPAAKPSQKPSAKKGASSGQPPAQPAITPTTRATTQSTTPSATQRSTEAPARLASSVAQPNESILFREGEVVWFKNDHTSFRLGLILPQDDRSPRSLMSEIAPLTHPRYPINIVKRAEADMRPFLTFSVPPIHSIVEPFAGQPVGATNWDAIDLSAYGGDRKDEVLSMEASKIAASRVDHSYSLFNAIDDPSNTQAERSFGGVFLGCEKVEVGEAVRVKFKHQGDEADIFAMVVNKIVLRRSNIDGEKLFFFGDIWHLKDVAILENTYDSSHLPAAMQREKAFHDRVKGFRGIKTNWVCVQRNVTEVEDFIRGRFYESEKVGHSLIAGWSASLQRGVVEPIQKCLNNRFDAKSKSIPYIGRTRSRADSEGHNTRPANEQKNEKIAEKNKSSSGEAHKPRPANEQKENTMEKNKPSSGETHESRSAKEQKENTTEKNKSSSEKAHEPRVEEEQNKEKTEKHNSSLEEAHEPRVEEGLDSLEEYSHERMPLRQVPLKRRYVEEDGDEDEGPSVEEYIRQKARKKLMLELEGQKP</sequence>
<gene>
    <name evidence="1" type="ORF">F4821DRAFT_278728</name>
</gene>
<keyword evidence="2" id="KW-1185">Reference proteome</keyword>
<organism evidence="1 2">
    <name type="scientific">Hypoxylon rubiginosum</name>
    <dbReference type="NCBI Taxonomy" id="110542"/>
    <lineage>
        <taxon>Eukaryota</taxon>
        <taxon>Fungi</taxon>
        <taxon>Dikarya</taxon>
        <taxon>Ascomycota</taxon>
        <taxon>Pezizomycotina</taxon>
        <taxon>Sordariomycetes</taxon>
        <taxon>Xylariomycetidae</taxon>
        <taxon>Xylariales</taxon>
        <taxon>Hypoxylaceae</taxon>
        <taxon>Hypoxylon</taxon>
    </lineage>
</organism>
<comment type="caution">
    <text evidence="1">The sequence shown here is derived from an EMBL/GenBank/DDBJ whole genome shotgun (WGS) entry which is preliminary data.</text>
</comment>
<reference evidence="1 2" key="1">
    <citation type="journal article" date="2022" name="New Phytol.">
        <title>Ecological generalism drives hyperdiversity of secondary metabolite gene clusters in xylarialean endophytes.</title>
        <authorList>
            <person name="Franco M.E.E."/>
            <person name="Wisecaver J.H."/>
            <person name="Arnold A.E."/>
            <person name="Ju Y.M."/>
            <person name="Slot J.C."/>
            <person name="Ahrendt S."/>
            <person name="Moore L.P."/>
            <person name="Eastman K.E."/>
            <person name="Scott K."/>
            <person name="Konkel Z."/>
            <person name="Mondo S.J."/>
            <person name="Kuo A."/>
            <person name="Hayes R.D."/>
            <person name="Haridas S."/>
            <person name="Andreopoulos B."/>
            <person name="Riley R."/>
            <person name="LaButti K."/>
            <person name="Pangilinan J."/>
            <person name="Lipzen A."/>
            <person name="Amirebrahimi M."/>
            <person name="Yan J."/>
            <person name="Adam C."/>
            <person name="Keymanesh K."/>
            <person name="Ng V."/>
            <person name="Louie K."/>
            <person name="Northen T."/>
            <person name="Drula E."/>
            <person name="Henrissat B."/>
            <person name="Hsieh H.M."/>
            <person name="Youens-Clark K."/>
            <person name="Lutzoni F."/>
            <person name="Miadlikowska J."/>
            <person name="Eastwood D.C."/>
            <person name="Hamelin R.C."/>
            <person name="Grigoriev I.V."/>
            <person name="U'Ren J.M."/>
        </authorList>
    </citation>
    <scope>NUCLEOTIDE SEQUENCE [LARGE SCALE GENOMIC DNA]</scope>
    <source>
        <strain evidence="1 2">ER1909</strain>
    </source>
</reference>